<dbReference type="GO" id="GO:0003676">
    <property type="term" value="F:nucleic acid binding"/>
    <property type="evidence" value="ECO:0007669"/>
    <property type="project" value="InterPro"/>
</dbReference>
<dbReference type="AlphaFoldDB" id="A0A1F5N7I3"/>
<sequence length="122" mass="14280">MNLGEQGERLVEQYYKQRGYKLLERNYIFPHGKQMGEIDLIFIKDQELVFVEVKARSSNQFGTPFEAVDFSKQRKLVKTAKLYLKTKPQFVDYNYRIDVAAVDIDNSENPVIILENAIEDLD</sequence>
<dbReference type="Gene3D" id="3.40.1350.10">
    <property type="match status" value="1"/>
</dbReference>
<dbReference type="NCBIfam" id="NF009150">
    <property type="entry name" value="PRK12497.1-3"/>
    <property type="match status" value="1"/>
</dbReference>
<gene>
    <name evidence="3" type="ORF">A2717_00100</name>
</gene>
<organism evidence="3 4">
    <name type="scientific">Candidatus Doudnabacteria bacterium RIFCSPHIGHO2_01_FULL_41_86</name>
    <dbReference type="NCBI Taxonomy" id="1817821"/>
    <lineage>
        <taxon>Bacteria</taxon>
        <taxon>Candidatus Doudnaibacteriota</taxon>
    </lineage>
</organism>
<dbReference type="Pfam" id="PF02021">
    <property type="entry name" value="UPF0102"/>
    <property type="match status" value="1"/>
</dbReference>
<reference evidence="3 4" key="1">
    <citation type="journal article" date="2016" name="Nat. Commun.">
        <title>Thousands of microbial genomes shed light on interconnected biogeochemical processes in an aquifer system.</title>
        <authorList>
            <person name="Anantharaman K."/>
            <person name="Brown C.T."/>
            <person name="Hug L.A."/>
            <person name="Sharon I."/>
            <person name="Castelle C.J."/>
            <person name="Probst A.J."/>
            <person name="Thomas B.C."/>
            <person name="Singh A."/>
            <person name="Wilkins M.J."/>
            <person name="Karaoz U."/>
            <person name="Brodie E.L."/>
            <person name="Williams K.H."/>
            <person name="Hubbard S.S."/>
            <person name="Banfield J.F."/>
        </authorList>
    </citation>
    <scope>NUCLEOTIDE SEQUENCE [LARGE SCALE GENOMIC DNA]</scope>
</reference>
<protein>
    <recommendedName>
        <fullName evidence="2">UPF0102 protein A2717_00100</fullName>
    </recommendedName>
</protein>
<name>A0A1F5N7I3_9BACT</name>
<dbReference type="SUPFAM" id="SSF52980">
    <property type="entry name" value="Restriction endonuclease-like"/>
    <property type="match status" value="1"/>
</dbReference>
<evidence type="ECO:0000313" key="3">
    <source>
        <dbReference type="EMBL" id="OGE73607.1"/>
    </source>
</evidence>
<evidence type="ECO:0000256" key="1">
    <source>
        <dbReference type="ARBA" id="ARBA00006738"/>
    </source>
</evidence>
<accession>A0A1F5N7I3</accession>
<evidence type="ECO:0000313" key="4">
    <source>
        <dbReference type="Proteomes" id="UP000177610"/>
    </source>
</evidence>
<dbReference type="EMBL" id="MFEH01000006">
    <property type="protein sequence ID" value="OGE73607.1"/>
    <property type="molecule type" value="Genomic_DNA"/>
</dbReference>
<dbReference type="PANTHER" id="PTHR34039">
    <property type="entry name" value="UPF0102 PROTEIN YRAN"/>
    <property type="match status" value="1"/>
</dbReference>
<dbReference type="HAMAP" id="MF_00048">
    <property type="entry name" value="UPF0102"/>
    <property type="match status" value="1"/>
</dbReference>
<evidence type="ECO:0000256" key="2">
    <source>
        <dbReference type="HAMAP-Rule" id="MF_00048"/>
    </source>
</evidence>
<comment type="caution">
    <text evidence="3">The sequence shown here is derived from an EMBL/GenBank/DDBJ whole genome shotgun (WGS) entry which is preliminary data.</text>
</comment>
<comment type="similarity">
    <text evidence="1 2">Belongs to the UPF0102 family.</text>
</comment>
<dbReference type="InterPro" id="IPR003509">
    <property type="entry name" value="UPF0102_YraN-like"/>
</dbReference>
<dbReference type="Proteomes" id="UP000177610">
    <property type="component" value="Unassembled WGS sequence"/>
</dbReference>
<dbReference type="CDD" id="cd20736">
    <property type="entry name" value="PoNe_Nuclease"/>
    <property type="match status" value="1"/>
</dbReference>
<dbReference type="PANTHER" id="PTHR34039:SF1">
    <property type="entry name" value="UPF0102 PROTEIN YRAN"/>
    <property type="match status" value="1"/>
</dbReference>
<proteinExistence type="inferred from homology"/>
<dbReference type="NCBIfam" id="TIGR00252">
    <property type="entry name" value="YraN family protein"/>
    <property type="match status" value="1"/>
</dbReference>
<dbReference type="STRING" id="1817821.A2717_00100"/>
<dbReference type="InterPro" id="IPR011856">
    <property type="entry name" value="tRNA_endonuc-like_dom_sf"/>
</dbReference>
<dbReference type="InterPro" id="IPR011335">
    <property type="entry name" value="Restrct_endonuc-II-like"/>
</dbReference>